<organism evidence="1">
    <name type="scientific">Telmatobacter sp. DSM 110680</name>
    <dbReference type="NCBI Taxonomy" id="3036704"/>
    <lineage>
        <taxon>Bacteria</taxon>
        <taxon>Pseudomonadati</taxon>
        <taxon>Acidobacteriota</taxon>
        <taxon>Terriglobia</taxon>
        <taxon>Terriglobales</taxon>
        <taxon>Acidobacteriaceae</taxon>
        <taxon>Telmatobacter</taxon>
    </lineage>
</organism>
<proteinExistence type="predicted"/>
<dbReference type="AlphaFoldDB" id="A0AAU7DN75"/>
<accession>A0AAU7DN75</accession>
<sequence>MTTDQERLRCEFQLLRYVPDPVRNEFVHVGVLLREQAAPQGGGAEMELRFTRDWRRVRCLHPDADTSLLEGMETELRHRLGHDPDGKMMRILNEALSLNVQMTAPKAYLAESLPAGIEELMRMYVDPPKRERVPRLSGRAAIQSLMRAEFEHAGVWDLLRKRIPASDYTRPGDPLRLDVGYRPNGVIRMFHAVSLEPGLDLAKVLAFSAEGLRAGVERVEKASLELTAIVEPAAKLGASDEDLDRLTMYRFGVETMEENQIRVLTTADMSRVAETARRELSV</sequence>
<dbReference type="RefSeq" id="WP_348264069.1">
    <property type="nucleotide sequence ID" value="NZ_CP121196.1"/>
</dbReference>
<protein>
    <submittedName>
        <fullName evidence="1">DUF3037 domain-containing protein</fullName>
    </submittedName>
</protein>
<name>A0AAU7DN75_9BACT</name>
<gene>
    <name evidence="1" type="ORF">P8935_05925</name>
</gene>
<dbReference type="EMBL" id="CP121196">
    <property type="protein sequence ID" value="XBH18851.1"/>
    <property type="molecule type" value="Genomic_DNA"/>
</dbReference>
<dbReference type="InterPro" id="IPR021398">
    <property type="entry name" value="DUF3037"/>
</dbReference>
<evidence type="ECO:0000313" key="1">
    <source>
        <dbReference type="EMBL" id="XBH18851.1"/>
    </source>
</evidence>
<dbReference type="Pfam" id="PF11236">
    <property type="entry name" value="DUF3037"/>
    <property type="match status" value="1"/>
</dbReference>
<reference evidence="1" key="1">
    <citation type="submission" date="2023-03" db="EMBL/GenBank/DDBJ databases">
        <title>Edaphobacter sp.</title>
        <authorList>
            <person name="Huber K.J."/>
            <person name="Papendorf J."/>
            <person name="Pilke C."/>
            <person name="Bunk B."/>
            <person name="Sproeer C."/>
            <person name="Pester M."/>
        </authorList>
    </citation>
    <scope>NUCLEOTIDE SEQUENCE</scope>
    <source>
        <strain evidence="1">DSM 110680</strain>
    </source>
</reference>